<dbReference type="EMBL" id="AEYP01076263">
    <property type="status" value="NOT_ANNOTATED_CDS"/>
    <property type="molecule type" value="Genomic_DNA"/>
</dbReference>
<proteinExistence type="predicted"/>
<organism evidence="2">
    <name type="scientific">Mustela putorius furo</name>
    <name type="common">European domestic ferret</name>
    <name type="synonym">Mustela furo</name>
    <dbReference type="NCBI Taxonomy" id="9669"/>
    <lineage>
        <taxon>Eukaryota</taxon>
        <taxon>Metazoa</taxon>
        <taxon>Chordata</taxon>
        <taxon>Craniata</taxon>
        <taxon>Vertebrata</taxon>
        <taxon>Euteleostomi</taxon>
        <taxon>Mammalia</taxon>
        <taxon>Eutheria</taxon>
        <taxon>Laurasiatheria</taxon>
        <taxon>Carnivora</taxon>
        <taxon>Caniformia</taxon>
        <taxon>Musteloidea</taxon>
        <taxon>Mustelidae</taxon>
        <taxon>Mustelinae</taxon>
        <taxon>Mustela</taxon>
    </lineage>
</organism>
<feature type="compositionally biased region" description="Gly residues" evidence="1">
    <location>
        <begin position="111"/>
        <end position="131"/>
    </location>
</feature>
<dbReference type="Ensembl" id="ENSMPUT00000005443.1">
    <property type="protein sequence ID" value="ENSMPUP00000005354.1"/>
    <property type="gene ID" value="ENSMPUG00000005393.1"/>
</dbReference>
<evidence type="ECO:0000313" key="2">
    <source>
        <dbReference type="Ensembl" id="ENSMPUP00000005354.1"/>
    </source>
</evidence>
<dbReference type="AlphaFoldDB" id="M3Y203"/>
<reference evidence="2" key="1">
    <citation type="submission" date="2024-06" db="UniProtKB">
        <authorList>
            <consortium name="Ensembl"/>
        </authorList>
    </citation>
    <scope>IDENTIFICATION</scope>
</reference>
<dbReference type="InParanoid" id="M3Y203"/>
<dbReference type="HOGENOM" id="CLU_1735680_0_0_1"/>
<name>M3Y203_MUSPF</name>
<protein>
    <submittedName>
        <fullName evidence="2">Uncharacterized protein</fullName>
    </submittedName>
</protein>
<sequence>NPHVRDRSKREHSHLPETERLGSPGKDRRPPGTAPTLLRPCTPPSVIAQPAPAEAPRTGPGARQQPRWDVTVTGAPFPKCTKAPRTGRQPVEPAPPNFQPVAREEERGVGEGRGAGRGARGAGRGAGGAGLKGAFLPRLPWWSSAGPPGGR</sequence>
<feature type="region of interest" description="Disordered" evidence="1">
    <location>
        <begin position="1"/>
        <end position="151"/>
    </location>
</feature>
<feature type="compositionally biased region" description="Basic and acidic residues" evidence="1">
    <location>
        <begin position="1"/>
        <end position="30"/>
    </location>
</feature>
<accession>M3Y203</accession>
<evidence type="ECO:0000256" key="1">
    <source>
        <dbReference type="SAM" id="MobiDB-lite"/>
    </source>
</evidence>